<gene>
    <name evidence="1" type="ORF">dnm_080770</name>
</gene>
<keyword evidence="2" id="KW-1185">Reference proteome</keyword>
<reference evidence="1" key="1">
    <citation type="journal article" date="2021" name="Microb. Physiol.">
        <title>Proteogenomic Insights into the Physiology of Marine, Sulfate-Reducing, Filamentous Desulfonema limicola and Desulfonema magnum.</title>
        <authorList>
            <person name="Schnaars V."/>
            <person name="Wohlbrand L."/>
            <person name="Scheve S."/>
            <person name="Hinrichs C."/>
            <person name="Reinhardt R."/>
            <person name="Rabus R."/>
        </authorList>
    </citation>
    <scope>NUCLEOTIDE SEQUENCE</scope>
    <source>
        <strain evidence="1">4be13</strain>
    </source>
</reference>
<accession>A0A975BVJ2</accession>
<protein>
    <submittedName>
        <fullName evidence="1">Uncharacterized protein</fullName>
    </submittedName>
</protein>
<name>A0A975BVJ2_9BACT</name>
<proteinExistence type="predicted"/>
<dbReference type="AlphaFoldDB" id="A0A975BVJ2"/>
<sequence length="59" mass="6831">MQLKRDFFKLPDSDFINLEFFEFATTVLDNSRSQDKAKPVGRKATALNKKTAGLPWKLR</sequence>
<evidence type="ECO:0000313" key="1">
    <source>
        <dbReference type="EMBL" id="QTA92004.1"/>
    </source>
</evidence>
<dbReference type="Proteomes" id="UP000663722">
    <property type="component" value="Chromosome"/>
</dbReference>
<organism evidence="1 2">
    <name type="scientific">Desulfonema magnum</name>
    <dbReference type="NCBI Taxonomy" id="45655"/>
    <lineage>
        <taxon>Bacteria</taxon>
        <taxon>Pseudomonadati</taxon>
        <taxon>Thermodesulfobacteriota</taxon>
        <taxon>Desulfobacteria</taxon>
        <taxon>Desulfobacterales</taxon>
        <taxon>Desulfococcaceae</taxon>
        <taxon>Desulfonema</taxon>
    </lineage>
</organism>
<evidence type="ECO:0000313" key="2">
    <source>
        <dbReference type="Proteomes" id="UP000663722"/>
    </source>
</evidence>
<dbReference type="EMBL" id="CP061800">
    <property type="protein sequence ID" value="QTA92004.1"/>
    <property type="molecule type" value="Genomic_DNA"/>
</dbReference>
<dbReference type="KEGG" id="dmm:dnm_080770"/>